<evidence type="ECO:0000313" key="1">
    <source>
        <dbReference type="EMBL" id="WXA94794.1"/>
    </source>
</evidence>
<dbReference type="RefSeq" id="WP_394845404.1">
    <property type="nucleotide sequence ID" value="NZ_CP089982.1"/>
</dbReference>
<name>A0ABZ2KD50_9BACT</name>
<dbReference type="Proteomes" id="UP001379533">
    <property type="component" value="Chromosome"/>
</dbReference>
<dbReference type="EMBL" id="CP089982">
    <property type="protein sequence ID" value="WXA94794.1"/>
    <property type="molecule type" value="Genomic_DNA"/>
</dbReference>
<proteinExistence type="predicted"/>
<accession>A0ABZ2KD50</accession>
<protein>
    <submittedName>
        <fullName evidence="1">Uncharacterized protein</fullName>
    </submittedName>
</protein>
<gene>
    <name evidence="1" type="ORF">LZC95_51285</name>
</gene>
<reference evidence="1 2" key="1">
    <citation type="submission" date="2021-12" db="EMBL/GenBank/DDBJ databases">
        <title>Discovery of the Pendulisporaceae a myxobacterial family with distinct sporulation behavior and unique specialized metabolism.</title>
        <authorList>
            <person name="Garcia R."/>
            <person name="Popoff A."/>
            <person name="Bader C.D."/>
            <person name="Loehr J."/>
            <person name="Walesch S."/>
            <person name="Walt C."/>
            <person name="Boldt J."/>
            <person name="Bunk B."/>
            <person name="Haeckl F.J.F.P.J."/>
            <person name="Gunesch A.P."/>
            <person name="Birkelbach J."/>
            <person name="Nuebel U."/>
            <person name="Pietschmann T."/>
            <person name="Bach T."/>
            <person name="Mueller R."/>
        </authorList>
    </citation>
    <scope>NUCLEOTIDE SEQUENCE [LARGE SCALE GENOMIC DNA]</scope>
    <source>
        <strain evidence="1 2">MSr12523</strain>
    </source>
</reference>
<organism evidence="1 2">
    <name type="scientific">Pendulispora brunnea</name>
    <dbReference type="NCBI Taxonomy" id="2905690"/>
    <lineage>
        <taxon>Bacteria</taxon>
        <taxon>Pseudomonadati</taxon>
        <taxon>Myxococcota</taxon>
        <taxon>Myxococcia</taxon>
        <taxon>Myxococcales</taxon>
        <taxon>Sorangiineae</taxon>
        <taxon>Pendulisporaceae</taxon>
        <taxon>Pendulispora</taxon>
    </lineage>
</organism>
<evidence type="ECO:0000313" key="2">
    <source>
        <dbReference type="Proteomes" id="UP001379533"/>
    </source>
</evidence>
<keyword evidence="2" id="KW-1185">Reference proteome</keyword>
<sequence length="96" mass="10853">MNTLQNLPIVLQHQDDGSVLAHCPLLPECNCKAPTRAQALRTMQQLVRHAHANHVLPPIKYEVIHLAVGSVTEDGQRLAKRMQRRVAPERPRIELL</sequence>